<comment type="caution">
    <text evidence="2">The sequence shown here is derived from an EMBL/GenBank/DDBJ whole genome shotgun (WGS) entry which is preliminary data.</text>
</comment>
<evidence type="ECO:0000313" key="2">
    <source>
        <dbReference type="EMBL" id="GGK88434.1"/>
    </source>
</evidence>
<evidence type="ECO:0000313" key="3">
    <source>
        <dbReference type="Proteomes" id="UP000656042"/>
    </source>
</evidence>
<reference evidence="2" key="2">
    <citation type="submission" date="2020-09" db="EMBL/GenBank/DDBJ databases">
        <authorList>
            <person name="Sun Q."/>
            <person name="Zhou Y."/>
        </authorList>
    </citation>
    <scope>NUCLEOTIDE SEQUENCE</scope>
    <source>
        <strain evidence="2">CGMCC 4.7299</strain>
    </source>
</reference>
<proteinExistence type="predicted"/>
<sequence>MLPAAAAPGCTVGREAICTVRSGRGAGPPAMGVHPAGGAEGAVSDGVSPERVRHGASRGFGLFQGDTVMWWTTRDG</sequence>
<reference evidence="2" key="1">
    <citation type="journal article" date="2014" name="Int. J. Syst. Evol. Microbiol.">
        <title>Complete genome sequence of Corynebacterium casei LMG S-19264T (=DSM 44701T), isolated from a smear-ripened cheese.</title>
        <authorList>
            <consortium name="US DOE Joint Genome Institute (JGI-PGF)"/>
            <person name="Walter F."/>
            <person name="Albersmeier A."/>
            <person name="Kalinowski J."/>
            <person name="Ruckert C."/>
        </authorList>
    </citation>
    <scope>NUCLEOTIDE SEQUENCE</scope>
    <source>
        <strain evidence="2">CGMCC 4.7299</strain>
    </source>
</reference>
<gene>
    <name evidence="2" type="ORF">GCM10012284_23090</name>
</gene>
<dbReference type="AlphaFoldDB" id="A0A8J3BXA9"/>
<evidence type="ECO:0000256" key="1">
    <source>
        <dbReference type="SAM" id="MobiDB-lite"/>
    </source>
</evidence>
<keyword evidence="3" id="KW-1185">Reference proteome</keyword>
<dbReference type="EMBL" id="BMMX01000007">
    <property type="protein sequence ID" value="GGK88434.1"/>
    <property type="molecule type" value="Genomic_DNA"/>
</dbReference>
<accession>A0A8J3BXA9</accession>
<organism evidence="2 3">
    <name type="scientific">Mangrovihabitans endophyticus</name>
    <dbReference type="NCBI Taxonomy" id="1751298"/>
    <lineage>
        <taxon>Bacteria</taxon>
        <taxon>Bacillati</taxon>
        <taxon>Actinomycetota</taxon>
        <taxon>Actinomycetes</taxon>
        <taxon>Micromonosporales</taxon>
        <taxon>Micromonosporaceae</taxon>
        <taxon>Mangrovihabitans</taxon>
    </lineage>
</organism>
<protein>
    <submittedName>
        <fullName evidence="2">Uncharacterized protein</fullName>
    </submittedName>
</protein>
<dbReference type="Proteomes" id="UP000656042">
    <property type="component" value="Unassembled WGS sequence"/>
</dbReference>
<name>A0A8J3BXA9_9ACTN</name>
<feature type="region of interest" description="Disordered" evidence="1">
    <location>
        <begin position="29"/>
        <end position="50"/>
    </location>
</feature>